<evidence type="ECO:0000313" key="1">
    <source>
        <dbReference type="EMBL" id="OJS98798.1"/>
    </source>
</evidence>
<organism evidence="1 2">
    <name type="scientific">Marinobacter nauticus</name>
    <name type="common">Marinobacter hydrocarbonoclasticus</name>
    <name type="synonym">Marinobacter aquaeolei</name>
    <dbReference type="NCBI Taxonomy" id="2743"/>
    <lineage>
        <taxon>Bacteria</taxon>
        <taxon>Pseudomonadati</taxon>
        <taxon>Pseudomonadota</taxon>
        <taxon>Gammaproteobacteria</taxon>
        <taxon>Pseudomonadales</taxon>
        <taxon>Marinobacteraceae</taxon>
        <taxon>Marinobacter</taxon>
    </lineage>
</organism>
<dbReference type="RefSeq" id="WP_072675914.1">
    <property type="nucleotide sequence ID" value="NZ_MPKY01000001.1"/>
</dbReference>
<sequence length="103" mass="12232">MRVIDEEKNSWFLFEEEGKLLFDVNCSHSFVGYDFMMFLNGEEIALYKEKGREYLNELANAIDYSSPISRSSTSKYKERYVYDQYSEKSLDAIDSWRENSDSM</sequence>
<comment type="caution">
    <text evidence="1">The sequence shown here is derived from an EMBL/GenBank/DDBJ whole genome shotgun (WGS) entry which is preliminary data.</text>
</comment>
<dbReference type="EMBL" id="MPKY01000001">
    <property type="protein sequence ID" value="OJS98798.1"/>
    <property type="molecule type" value="Genomic_DNA"/>
</dbReference>
<name>A0A1M2UTY3_MARNT</name>
<evidence type="ECO:0000313" key="2">
    <source>
        <dbReference type="Proteomes" id="UP000183986"/>
    </source>
</evidence>
<proteinExistence type="predicted"/>
<reference evidence="1" key="1">
    <citation type="submission" date="2016-11" db="EMBL/GenBank/DDBJ databases">
        <title>Draft Genome Sequence of Marinobacter hydrocarbonoclasticus strain STW2, a polyaromatic aromatic hydrocarbon degrading and denitrifying bacterium from rhizosphere of Seagrass Enhalus acodoides.</title>
        <authorList>
            <person name="Ling J."/>
            <person name="Dong J."/>
        </authorList>
    </citation>
    <scope>NUCLEOTIDE SEQUENCE [LARGE SCALE GENOMIC DNA]</scope>
    <source>
        <strain evidence="1">STW2</strain>
    </source>
</reference>
<keyword evidence="2" id="KW-1185">Reference proteome</keyword>
<dbReference type="AlphaFoldDB" id="A0A1M2UTY3"/>
<protein>
    <submittedName>
        <fullName evidence="1">Uncharacterized protein</fullName>
    </submittedName>
</protein>
<dbReference type="Proteomes" id="UP000183986">
    <property type="component" value="Unassembled WGS sequence"/>
</dbReference>
<gene>
    <name evidence="1" type="ORF">BEE62_00980</name>
</gene>
<dbReference type="OrthoDB" id="1271623at2"/>
<accession>A0A1M2UTY3</accession>